<dbReference type="AlphaFoldDB" id="A0A1G7SF77"/>
<dbReference type="RefSeq" id="WP_081348977.1">
    <property type="nucleotide sequence ID" value="NZ_CP119563.1"/>
</dbReference>
<reference evidence="1 2" key="1">
    <citation type="submission" date="2016-10" db="EMBL/GenBank/DDBJ databases">
        <authorList>
            <person name="de Groot N.N."/>
        </authorList>
    </citation>
    <scope>NUCLEOTIDE SEQUENCE [LARGE SCALE GENOMIC DNA]</scope>
    <source>
        <strain evidence="2">DSM 938 / 37b4</strain>
    </source>
</reference>
<dbReference type="OrthoDB" id="9797300at2"/>
<name>A0A1G7SF77_RHOCA</name>
<dbReference type="Proteomes" id="UP000183812">
    <property type="component" value="Unassembled WGS sequence"/>
</dbReference>
<dbReference type="Pfam" id="PF06074">
    <property type="entry name" value="Portal_Mu"/>
    <property type="match status" value="1"/>
</dbReference>
<sequence length="523" mass="56136">MAKRESTVLGPDGLPLQVSTITADVLPPPLIGVRQDWANSIASGLTPERLAQILRAANEGDNRDLLTLAEEMEERDTHYASVLGQRKRAVSGIEPVVVPGAENDARAKAAADAFESVVFAPQFDDAVDNLLDALGKGYAVVQPIWQFGEIWQPGEYLRHDPRRFQFDAKDHLRIRSAEAQDGLEVPSWSVILHRPRLKSGLTVRGGLARLVSWTFMLKSYTLQDWAAFLEIFGMPLRVGRYDRQASAEEKRVLLRAVRDLATDAAAIIPMGMEIEFIEAKGGGGNAVFGAMADYLDKQVSKAVIGQTMTTDEGSSLAQSKTHDEVRLDIRRADAKQLGVTIGQDLAAPFTAFNFGPDVPPPQVIWPVEDPEDITAFTEAVARLVPLGQPVAVSDVAKRMGLRLPDKGETLLVAPATSAPANQTARQLGRAAACPGCGTVHRAATGAADTEEDPLIAAALEDWEADIAPITDPILEAARSIRAAGGGFAEFEAALARMAPDTAALARRLAVMAMMARGDGDVGE</sequence>
<proteinExistence type="predicted"/>
<evidence type="ECO:0000313" key="2">
    <source>
        <dbReference type="Proteomes" id="UP000183812"/>
    </source>
</evidence>
<accession>A0A1G7SF77</accession>
<protein>
    <submittedName>
        <fullName evidence="1">Mu-like prophage protein gp29</fullName>
    </submittedName>
</protein>
<evidence type="ECO:0000313" key="1">
    <source>
        <dbReference type="EMBL" id="SDG21706.1"/>
    </source>
</evidence>
<gene>
    <name evidence="1" type="ORF">SAMN04244550_03605</name>
</gene>
<dbReference type="EMBL" id="FNAY01000040">
    <property type="protein sequence ID" value="SDG21706.1"/>
    <property type="molecule type" value="Genomic_DNA"/>
</dbReference>
<organism evidence="1 2">
    <name type="scientific">Rhodobacter capsulatus</name>
    <name type="common">Rhodopseudomonas capsulata</name>
    <dbReference type="NCBI Taxonomy" id="1061"/>
    <lineage>
        <taxon>Bacteria</taxon>
        <taxon>Pseudomonadati</taxon>
        <taxon>Pseudomonadota</taxon>
        <taxon>Alphaproteobacteria</taxon>
        <taxon>Rhodobacterales</taxon>
        <taxon>Rhodobacter group</taxon>
        <taxon>Rhodobacter</taxon>
    </lineage>
</organism>
<dbReference type="InterPro" id="IPR009279">
    <property type="entry name" value="Portal_Mu"/>
</dbReference>